<proteinExistence type="predicted"/>
<evidence type="ECO:0008006" key="4">
    <source>
        <dbReference type="Google" id="ProtNLM"/>
    </source>
</evidence>
<comment type="caution">
    <text evidence="2">The sequence shown here is derived from an EMBL/GenBank/DDBJ whole genome shotgun (WGS) entry which is preliminary data.</text>
</comment>
<protein>
    <recommendedName>
        <fullName evidence="4">Thioredoxin</fullName>
    </recommendedName>
</protein>
<reference evidence="2 3" key="1">
    <citation type="submission" date="2019-03" db="EMBL/GenBank/DDBJ databases">
        <title>Genomic Encyclopedia of Type Strains, Phase IV (KMG-IV): sequencing the most valuable type-strain genomes for metagenomic binning, comparative biology and taxonomic classification.</title>
        <authorList>
            <person name="Goeker M."/>
        </authorList>
    </citation>
    <scope>NUCLEOTIDE SEQUENCE [LARGE SCALE GENOMIC DNA]</scope>
    <source>
        <strain evidence="2 3">DSM 25894</strain>
    </source>
</reference>
<dbReference type="RefSeq" id="WP_132371634.1">
    <property type="nucleotide sequence ID" value="NZ_SMAN01000008.1"/>
</dbReference>
<gene>
    <name evidence="2" type="ORF">EDD68_10856</name>
</gene>
<accession>A0A4R3N3P9</accession>
<keyword evidence="1" id="KW-0732">Signal</keyword>
<dbReference type="Proteomes" id="UP000294650">
    <property type="component" value="Unassembled WGS sequence"/>
</dbReference>
<sequence>MEKAWASLGVLLLLFSNSCTGQQTPAHAVKFESEEYQMIFISDNQHRESQEEYLDAILEIQNSDGFNQFQWRQKILKKGEFPDLSFSSFPALIIMKDGQVLKSISGDQPGEVIISQVLELFSE</sequence>
<feature type="chain" id="PRO_5039240082" description="Thioredoxin" evidence="1">
    <location>
        <begin position="22"/>
        <end position="123"/>
    </location>
</feature>
<evidence type="ECO:0000313" key="3">
    <source>
        <dbReference type="Proteomes" id="UP000294650"/>
    </source>
</evidence>
<keyword evidence="3" id="KW-1185">Reference proteome</keyword>
<dbReference type="OrthoDB" id="2864505at2"/>
<dbReference type="AlphaFoldDB" id="A0A4R3N3P9"/>
<name>A0A4R3N3P9_9BACI</name>
<evidence type="ECO:0000256" key="1">
    <source>
        <dbReference type="SAM" id="SignalP"/>
    </source>
</evidence>
<feature type="signal peptide" evidence="1">
    <location>
        <begin position="1"/>
        <end position="21"/>
    </location>
</feature>
<evidence type="ECO:0000313" key="2">
    <source>
        <dbReference type="EMBL" id="TCT22636.1"/>
    </source>
</evidence>
<organism evidence="2 3">
    <name type="scientific">Melghiribacillus thermohalophilus</name>
    <dbReference type="NCBI Taxonomy" id="1324956"/>
    <lineage>
        <taxon>Bacteria</taxon>
        <taxon>Bacillati</taxon>
        <taxon>Bacillota</taxon>
        <taxon>Bacilli</taxon>
        <taxon>Bacillales</taxon>
        <taxon>Bacillaceae</taxon>
        <taxon>Melghiribacillus</taxon>
    </lineage>
</organism>
<dbReference type="EMBL" id="SMAN01000008">
    <property type="protein sequence ID" value="TCT22636.1"/>
    <property type="molecule type" value="Genomic_DNA"/>
</dbReference>